<gene>
    <name evidence="2" type="ORF">HMPREF9336_03061</name>
</gene>
<accession>E5XU89</accession>
<feature type="compositionally biased region" description="Polar residues" evidence="1">
    <location>
        <begin position="55"/>
        <end position="72"/>
    </location>
</feature>
<evidence type="ECO:0008006" key="4">
    <source>
        <dbReference type="Google" id="ProtNLM"/>
    </source>
</evidence>
<feature type="region of interest" description="Disordered" evidence="1">
    <location>
        <begin position="53"/>
        <end position="72"/>
    </location>
</feature>
<dbReference type="Proteomes" id="UP000004816">
    <property type="component" value="Unassembled WGS sequence"/>
</dbReference>
<dbReference type="OrthoDB" id="9803231at2"/>
<comment type="caution">
    <text evidence="2">The sequence shown here is derived from an EMBL/GenBank/DDBJ whole genome shotgun (WGS) entry which is preliminary data.</text>
</comment>
<dbReference type="EMBL" id="ACZI02000001">
    <property type="protein sequence ID" value="EFV12088.1"/>
    <property type="molecule type" value="Genomic_DNA"/>
</dbReference>
<sequence length="72" mass="7812">MNRLRDHFPKRTDLGGIAPGELRPVTDEINARPRKSLGWAEHSDLMATEKELATASVSSARQNPALATSTGI</sequence>
<evidence type="ECO:0000256" key="1">
    <source>
        <dbReference type="SAM" id="MobiDB-lite"/>
    </source>
</evidence>
<feature type="compositionally biased region" description="Basic and acidic residues" evidence="1">
    <location>
        <begin position="1"/>
        <end position="13"/>
    </location>
</feature>
<keyword evidence="3" id="KW-1185">Reference proteome</keyword>
<dbReference type="AlphaFoldDB" id="E5XU89"/>
<feature type="region of interest" description="Disordered" evidence="1">
    <location>
        <begin position="1"/>
        <end position="29"/>
    </location>
</feature>
<evidence type="ECO:0000313" key="3">
    <source>
        <dbReference type="Proteomes" id="UP000004816"/>
    </source>
</evidence>
<reference evidence="2 3" key="1">
    <citation type="journal article" date="2011" name="Stand. Genomic Sci.">
        <title>High quality draft genome sequence of Segniliparus rugosus CDC 945(T)= (ATCC BAA-974(T)).</title>
        <authorList>
            <person name="Earl A.M."/>
            <person name="Desjardins C.A."/>
            <person name="Fitzgerald M.G."/>
            <person name="Arachchi H.M."/>
            <person name="Zeng Q."/>
            <person name="Mehta T."/>
            <person name="Griggs A."/>
            <person name="Birren B.W."/>
            <person name="Toney N.C."/>
            <person name="Carr J."/>
            <person name="Posey J."/>
            <person name="Butler W.R."/>
        </authorList>
    </citation>
    <scope>NUCLEOTIDE SEQUENCE [LARGE SCALE GENOMIC DNA]</scope>
    <source>
        <strain evidence="3">ATCC BAA-974 / DSM 45345 / CCUG 50838 / CIP 108380 / JCM 13579 / CDC 945</strain>
    </source>
</reference>
<evidence type="ECO:0000313" key="2">
    <source>
        <dbReference type="EMBL" id="EFV12088.1"/>
    </source>
</evidence>
<protein>
    <recommendedName>
        <fullName evidence="4">Transposase</fullName>
    </recommendedName>
</protein>
<organism evidence="2 3">
    <name type="scientific">Segniliparus rugosus (strain ATCC BAA-974 / DSM 45345 / CCUG 50838 / CIP 108380 / JCM 13579 / CDC 945)</name>
    <dbReference type="NCBI Taxonomy" id="679197"/>
    <lineage>
        <taxon>Bacteria</taxon>
        <taxon>Bacillati</taxon>
        <taxon>Actinomycetota</taxon>
        <taxon>Actinomycetes</taxon>
        <taxon>Mycobacteriales</taxon>
        <taxon>Segniliparaceae</taxon>
        <taxon>Segniliparus</taxon>
    </lineage>
</organism>
<dbReference type="RefSeq" id="WP_007471764.1">
    <property type="nucleotide sequence ID" value="NZ_KI391953.1"/>
</dbReference>
<proteinExistence type="predicted"/>
<dbReference type="HOGENOM" id="CLU_2720043_0_0_11"/>
<name>E5XU89_SEGRC</name>